<name>A0A482LYR7_9ENTR</name>
<sequence length="47" mass="4834">MNGGDHPRHFISFLSAQTGTEPDSAGTPSAGIIPPLSVVTESLPSTR</sequence>
<proteinExistence type="predicted"/>
<accession>A0A482LYR7</accession>
<evidence type="ECO:0000313" key="2">
    <source>
        <dbReference type="EMBL" id="QBQ66674.1"/>
    </source>
</evidence>
<evidence type="ECO:0000256" key="1">
    <source>
        <dbReference type="SAM" id="MobiDB-lite"/>
    </source>
</evidence>
<feature type="region of interest" description="Disordered" evidence="1">
    <location>
        <begin position="1"/>
        <end position="47"/>
    </location>
</feature>
<reference evidence="2" key="1">
    <citation type="submission" date="2018-09" db="EMBL/GenBank/DDBJ databases">
        <authorList>
            <person name="Yuan Q."/>
            <person name="Jiang X."/>
            <person name="Jing Y."/>
            <person name="Cheng Q."/>
            <person name="Zhou D."/>
        </authorList>
    </citation>
    <scope>NUCLEOTIDE SEQUENCE</scope>
    <source>
        <strain evidence="2">150707804</strain>
        <plasmid evidence="2">p707804-1FII</plasmid>
    </source>
</reference>
<keyword evidence="2" id="KW-0614">Plasmid</keyword>
<organism evidence="2">
    <name type="scientific">Leclercia adecarboxylata</name>
    <dbReference type="NCBI Taxonomy" id="83655"/>
    <lineage>
        <taxon>Bacteria</taxon>
        <taxon>Pseudomonadati</taxon>
        <taxon>Pseudomonadota</taxon>
        <taxon>Gammaproteobacteria</taxon>
        <taxon>Enterobacterales</taxon>
        <taxon>Enterobacteriaceae</taxon>
        <taxon>Leclercia</taxon>
    </lineage>
</organism>
<dbReference type="EMBL" id="MH909330">
    <property type="protein sequence ID" value="QBQ66674.1"/>
    <property type="molecule type" value="Genomic_DNA"/>
</dbReference>
<protein>
    <submittedName>
        <fullName evidence="2">Uncharacterized protein</fullName>
    </submittedName>
</protein>
<dbReference type="AlphaFoldDB" id="A0A482LYR7"/>
<geneLocation type="plasmid" evidence="2">
    <name>p707804-1FII</name>
</geneLocation>